<proteinExistence type="predicted"/>
<feature type="signal peptide" evidence="2">
    <location>
        <begin position="1"/>
        <end position="26"/>
    </location>
</feature>
<sequence>MSVRGVGVRSHLEVVVVYFVVHVVLDEPVTFPVQTGHDGVPVGVRVGRHDGHHVLGLDAIPCQGREPGQLGLVQVVPTDAVHEDQDDARRCPAGRQGLCPARASQAGSEREKKGVQGGAVGHARRSSHLSAAYLGC</sequence>
<protein>
    <recommendedName>
        <fullName evidence="4">Secreted protein</fullName>
    </recommendedName>
</protein>
<reference evidence="3" key="1">
    <citation type="submission" date="2019-12" db="EMBL/GenBank/DDBJ databases">
        <title>An insight into the sialome of adult female Ixodes ricinus ticks feeding for 6 days.</title>
        <authorList>
            <person name="Perner J."/>
            <person name="Ribeiro J.M.C."/>
        </authorList>
    </citation>
    <scope>NUCLEOTIDE SEQUENCE</scope>
    <source>
        <strain evidence="3">Semi-engorged</strain>
        <tissue evidence="3">Salivary glands</tissue>
    </source>
</reference>
<accession>A0A6B0USD8</accession>
<keyword evidence="2" id="KW-0732">Signal</keyword>
<organism evidence="3">
    <name type="scientific">Ixodes ricinus</name>
    <name type="common">Common tick</name>
    <name type="synonym">Acarus ricinus</name>
    <dbReference type="NCBI Taxonomy" id="34613"/>
    <lineage>
        <taxon>Eukaryota</taxon>
        <taxon>Metazoa</taxon>
        <taxon>Ecdysozoa</taxon>
        <taxon>Arthropoda</taxon>
        <taxon>Chelicerata</taxon>
        <taxon>Arachnida</taxon>
        <taxon>Acari</taxon>
        <taxon>Parasitiformes</taxon>
        <taxon>Ixodida</taxon>
        <taxon>Ixodoidea</taxon>
        <taxon>Ixodidae</taxon>
        <taxon>Ixodinae</taxon>
        <taxon>Ixodes</taxon>
    </lineage>
</organism>
<name>A0A6B0USD8_IXORI</name>
<evidence type="ECO:0000313" key="3">
    <source>
        <dbReference type="EMBL" id="MXU92700.1"/>
    </source>
</evidence>
<feature type="chain" id="PRO_5025422078" description="Secreted protein" evidence="2">
    <location>
        <begin position="27"/>
        <end position="136"/>
    </location>
</feature>
<dbReference type="EMBL" id="GIFC01010617">
    <property type="protein sequence ID" value="MXU92700.1"/>
    <property type="molecule type" value="Transcribed_RNA"/>
</dbReference>
<feature type="region of interest" description="Disordered" evidence="1">
    <location>
        <begin position="85"/>
        <end position="123"/>
    </location>
</feature>
<dbReference type="AlphaFoldDB" id="A0A6B0USD8"/>
<evidence type="ECO:0000256" key="2">
    <source>
        <dbReference type="SAM" id="SignalP"/>
    </source>
</evidence>
<evidence type="ECO:0008006" key="4">
    <source>
        <dbReference type="Google" id="ProtNLM"/>
    </source>
</evidence>
<evidence type="ECO:0000256" key="1">
    <source>
        <dbReference type="SAM" id="MobiDB-lite"/>
    </source>
</evidence>